<organism evidence="2">
    <name type="scientific">freshwater metagenome</name>
    <dbReference type="NCBI Taxonomy" id="449393"/>
    <lineage>
        <taxon>unclassified sequences</taxon>
        <taxon>metagenomes</taxon>
        <taxon>ecological metagenomes</taxon>
    </lineage>
</organism>
<accession>A0A6J6WE92</accession>
<dbReference type="InterPro" id="IPR029068">
    <property type="entry name" value="Glyas_Bleomycin-R_OHBP_Dase"/>
</dbReference>
<protein>
    <submittedName>
        <fullName evidence="2">Unannotated protein</fullName>
    </submittedName>
</protein>
<dbReference type="Pfam" id="PF06983">
    <property type="entry name" value="3-dmu-9_3-mt"/>
    <property type="match status" value="1"/>
</dbReference>
<dbReference type="EMBL" id="CAEZZZ010000049">
    <property type="protein sequence ID" value="CAB4781298.1"/>
    <property type="molecule type" value="Genomic_DNA"/>
</dbReference>
<dbReference type="Gene3D" id="3.10.180.10">
    <property type="entry name" value="2,3-Dihydroxybiphenyl 1,2-Dioxygenase, domain 1"/>
    <property type="match status" value="1"/>
</dbReference>
<sequence length="161" mass="18106">MAEFLSADYYERMRTSTLKTFLWFNNNLEEALNFYKATFRDVVIHDSGRPEADGKLMTASFSIYGHELVGMGWPGGPEFNNSISLAISCDGQAETDRLWDAITKDGVEGQCGWCVDPFGVSWQISPKQMQEHLGNSDPDKASYAWAAMRGMKKIVIADLYQ</sequence>
<dbReference type="SUPFAM" id="SSF54593">
    <property type="entry name" value="Glyoxalase/Bleomycin resistance protein/Dihydroxybiphenyl dioxygenase"/>
    <property type="match status" value="1"/>
</dbReference>
<dbReference type="InterPro" id="IPR028973">
    <property type="entry name" value="PhnB-like"/>
</dbReference>
<dbReference type="PANTHER" id="PTHR33990">
    <property type="entry name" value="PROTEIN YJDN-RELATED"/>
    <property type="match status" value="1"/>
</dbReference>
<evidence type="ECO:0000313" key="2">
    <source>
        <dbReference type="EMBL" id="CAB4781298.1"/>
    </source>
</evidence>
<dbReference type="InterPro" id="IPR009725">
    <property type="entry name" value="3_dmu_93_MTrfase"/>
</dbReference>
<dbReference type="AlphaFoldDB" id="A0A6J6WE92"/>
<evidence type="ECO:0000259" key="1">
    <source>
        <dbReference type="Pfam" id="PF06983"/>
    </source>
</evidence>
<feature type="domain" description="PhnB-like" evidence="1">
    <location>
        <begin position="18"/>
        <end position="124"/>
    </location>
</feature>
<dbReference type="PIRSF" id="PIRSF021700">
    <property type="entry name" value="3_dmu_93_MTrfase"/>
    <property type="match status" value="1"/>
</dbReference>
<dbReference type="CDD" id="cd06588">
    <property type="entry name" value="PhnB_like"/>
    <property type="match status" value="1"/>
</dbReference>
<gene>
    <name evidence="2" type="ORF">UFOPK2931_00803</name>
</gene>
<proteinExistence type="predicted"/>
<name>A0A6J6WE92_9ZZZZ</name>
<reference evidence="2" key="1">
    <citation type="submission" date="2020-05" db="EMBL/GenBank/DDBJ databases">
        <authorList>
            <person name="Chiriac C."/>
            <person name="Salcher M."/>
            <person name="Ghai R."/>
            <person name="Kavagutti S V."/>
        </authorList>
    </citation>
    <scope>NUCLEOTIDE SEQUENCE</scope>
</reference>